<feature type="region of interest" description="Disordered" evidence="14">
    <location>
        <begin position="1"/>
        <end position="46"/>
    </location>
</feature>
<dbReference type="NCBIfam" id="NF004225">
    <property type="entry name" value="PRK05672.1"/>
    <property type="match status" value="1"/>
</dbReference>
<reference evidence="16 17" key="1">
    <citation type="submission" date="2018-01" db="EMBL/GenBank/DDBJ databases">
        <title>Draft genome sequence of Jiangella sp. GTF31.</title>
        <authorList>
            <person name="Sahin N."/>
            <person name="Ay H."/>
            <person name="Saygin H."/>
        </authorList>
    </citation>
    <scope>NUCLEOTIDE SEQUENCE [LARGE SCALE GENOMIC DNA]</scope>
    <source>
        <strain evidence="16 17">GTF31</strain>
    </source>
</reference>
<dbReference type="EMBL" id="POTW01000047">
    <property type="protein sequence ID" value="PZF81974.1"/>
    <property type="molecule type" value="Genomic_DNA"/>
</dbReference>
<keyword evidence="11 13" id="KW-0234">DNA repair</keyword>
<accession>A0A2W2BNR6</accession>
<dbReference type="GO" id="GO:0006281">
    <property type="term" value="P:DNA repair"/>
    <property type="evidence" value="ECO:0007669"/>
    <property type="project" value="UniProtKB-UniRule"/>
</dbReference>
<dbReference type="InterPro" id="IPR016195">
    <property type="entry name" value="Pol/histidinol_Pase-like"/>
</dbReference>
<evidence type="ECO:0000256" key="4">
    <source>
        <dbReference type="ARBA" id="ARBA00017273"/>
    </source>
</evidence>
<dbReference type="InterPro" id="IPR029460">
    <property type="entry name" value="DNAPol_HHH"/>
</dbReference>
<dbReference type="GO" id="GO:0005737">
    <property type="term" value="C:cytoplasm"/>
    <property type="evidence" value="ECO:0007669"/>
    <property type="project" value="UniProtKB-SubCell"/>
</dbReference>
<keyword evidence="9 13" id="KW-0227">DNA damage</keyword>
<dbReference type="Pfam" id="PF01336">
    <property type="entry name" value="tRNA_anti-codon"/>
    <property type="match status" value="1"/>
</dbReference>
<dbReference type="CDD" id="cd04485">
    <property type="entry name" value="DnaE_OBF"/>
    <property type="match status" value="1"/>
</dbReference>
<name>A0A2W2BNR6_9ACTN</name>
<evidence type="ECO:0000256" key="3">
    <source>
        <dbReference type="ARBA" id="ARBA00012417"/>
    </source>
</evidence>
<evidence type="ECO:0000313" key="17">
    <source>
        <dbReference type="Proteomes" id="UP000248764"/>
    </source>
</evidence>
<dbReference type="HAMAP" id="MF_01902">
    <property type="entry name" value="DNApol_error_prone"/>
    <property type="match status" value="1"/>
</dbReference>
<keyword evidence="10 13" id="KW-0239">DNA-directed DNA polymerase</keyword>
<feature type="compositionally biased region" description="Basic residues" evidence="14">
    <location>
        <begin position="31"/>
        <end position="42"/>
    </location>
</feature>
<evidence type="ECO:0000256" key="6">
    <source>
        <dbReference type="ARBA" id="ARBA00022679"/>
    </source>
</evidence>
<evidence type="ECO:0000256" key="10">
    <source>
        <dbReference type="ARBA" id="ARBA00022932"/>
    </source>
</evidence>
<evidence type="ECO:0000313" key="16">
    <source>
        <dbReference type="EMBL" id="PZF81974.1"/>
    </source>
</evidence>
<evidence type="ECO:0000256" key="2">
    <source>
        <dbReference type="ARBA" id="ARBA00007391"/>
    </source>
</evidence>
<dbReference type="EC" id="2.7.7.7" evidence="3 13"/>
<evidence type="ECO:0000256" key="11">
    <source>
        <dbReference type="ARBA" id="ARBA00023204"/>
    </source>
</evidence>
<evidence type="ECO:0000256" key="8">
    <source>
        <dbReference type="ARBA" id="ARBA00022705"/>
    </source>
</evidence>
<feature type="domain" description="Polymerase/histidinol phosphatase N-terminal" evidence="15">
    <location>
        <begin position="54"/>
        <end position="124"/>
    </location>
</feature>
<evidence type="ECO:0000256" key="13">
    <source>
        <dbReference type="HAMAP-Rule" id="MF_01902"/>
    </source>
</evidence>
<evidence type="ECO:0000256" key="12">
    <source>
        <dbReference type="ARBA" id="ARBA00049244"/>
    </source>
</evidence>
<dbReference type="SUPFAM" id="SSF89550">
    <property type="entry name" value="PHP domain-like"/>
    <property type="match status" value="1"/>
</dbReference>
<organism evidence="16 17">
    <name type="scientific">Jiangella anatolica</name>
    <dbReference type="NCBI Taxonomy" id="2670374"/>
    <lineage>
        <taxon>Bacteria</taxon>
        <taxon>Bacillati</taxon>
        <taxon>Actinomycetota</taxon>
        <taxon>Actinomycetes</taxon>
        <taxon>Jiangellales</taxon>
        <taxon>Jiangellaceae</taxon>
        <taxon>Jiangella</taxon>
    </lineage>
</organism>
<sequence length="1134" mass="124482">MGWNNPPMTWSELERRLSDRPSVPPEDGPGSRKRTPYRRKAQVVRPDEPVTPYAELHAHSNFSFLDGASGPDRLVEAAIELGLQGLALTDHDGFYGAPLFAEIAQKYAEAELRTVYGAELSLGLDAPQNGVPDPRGQHLLVLARGVEGYHRLAGAITEAQLRGKEKGKPDYRLDELSEFGRGHWLVLTGCRKGAVRSALATAGPAAAAAELDRLTALFGREHVVVELFDHGHPSDDDVNRLLAGVAADRGLPVVATNNVHYADPEEYRLASAMAAIRARRSLAEMDGWLPAWGAASLRPGREMAARFAGYPGAVARSVELAGELAFDLRKASPRLPKEHIPEGHTAMSWLRILVERGFQRYYRGVKHEQAARERIEHELRIIDQKDFAGYFVIVHDIVGFARDEGILCQGRGSAASSAVCYALGVTAIDPVFHDLPFERFISVNRDEEPDIDVDFDSDRREEVIQQVYKWFGRRNAAQVANVISYRPKMAVRDAAKALGYSPGQQDAWSKQTDSWSAVAEADGEQHDIPGAVVDLANQLMRAPRHLGIHSGGMVLTERPIGQVCPIEWARMKDRTVLQWDKDACESMGLVKFDLLGLGMLNAINHAFVMIAGYLGEAWELQSVPKEEPAVYDMLCRADSIGVFQVESRAQIGTLPRLRPREFYDLAIEIALIRPGPIQGGAVHPYIRRATKVEEVDYPHPDLIPVLKRTLGVPLFQEQLMQMAIAVGDCTPDDADLLRRAMGSKRGIERIESIKEKLYKGMAKREIVGEKADALYTKILSFANFGFAESHALSFAKLVYVSSWLKLHYPAAFLAALLRAQPMGFYSAQSLVHDARRHGVTVLRPDIVTSGAVAGLELAGEPGVTGDPECLRPEHERTEWVPGTPDPTPLHRRDTGYAVRIGLDSVRGIGKDVAERIVAAREERPFRDPTDLSRRAGLDARQLEALATAGAFDGFGLSRREALWNAGYTESAGQLEAVTAAPAAPPLPGMSDVELTLADLWATSISPDGHPIGHLRPLLRGEGILSVADLATAEPNRRVTVAGVVTHRQRPGTAGGITFLNIEDETGMLNVVCGGGLWQRHRRVARNAACMIVRGILERKDGVTNLVADKLASLDELHPEAARALHARHRSRDFH</sequence>
<keyword evidence="7 13" id="KW-0548">Nucleotidyltransferase</keyword>
<dbReference type="GO" id="GO:0003676">
    <property type="term" value="F:nucleic acid binding"/>
    <property type="evidence" value="ECO:0007669"/>
    <property type="project" value="InterPro"/>
</dbReference>
<dbReference type="NCBIfam" id="TIGR00594">
    <property type="entry name" value="polc"/>
    <property type="match status" value="1"/>
</dbReference>
<dbReference type="Pfam" id="PF14579">
    <property type="entry name" value="HHH_6"/>
    <property type="match status" value="1"/>
</dbReference>
<dbReference type="PANTHER" id="PTHR32294:SF4">
    <property type="entry name" value="ERROR-PRONE DNA POLYMERASE"/>
    <property type="match status" value="1"/>
</dbReference>
<dbReference type="Pfam" id="PF07733">
    <property type="entry name" value="DNA_pol3_alpha"/>
    <property type="match status" value="1"/>
</dbReference>
<dbReference type="InterPro" id="IPR004365">
    <property type="entry name" value="NA-bd_OB_tRNA"/>
</dbReference>
<comment type="similarity">
    <text evidence="2 13">Belongs to the DNA polymerase type-C family. DnaE2 subfamily.</text>
</comment>
<dbReference type="GO" id="GO:0008408">
    <property type="term" value="F:3'-5' exonuclease activity"/>
    <property type="evidence" value="ECO:0007669"/>
    <property type="project" value="InterPro"/>
</dbReference>
<dbReference type="InterPro" id="IPR011708">
    <property type="entry name" value="DNA_pol3_alpha_NTPase_dom"/>
</dbReference>
<dbReference type="InterPro" id="IPR004805">
    <property type="entry name" value="DnaE2/DnaE/PolC"/>
</dbReference>
<dbReference type="Pfam" id="PF02811">
    <property type="entry name" value="PHP"/>
    <property type="match status" value="1"/>
</dbReference>
<dbReference type="InterPro" id="IPR040982">
    <property type="entry name" value="DNA_pol3_finger"/>
</dbReference>
<dbReference type="GO" id="GO:0003887">
    <property type="term" value="F:DNA-directed DNA polymerase activity"/>
    <property type="evidence" value="ECO:0007669"/>
    <property type="project" value="UniProtKB-UniRule"/>
</dbReference>
<dbReference type="SUPFAM" id="SSF81585">
    <property type="entry name" value="PsbU/PolX domain-like"/>
    <property type="match status" value="1"/>
</dbReference>
<keyword evidence="5 13" id="KW-0963">Cytoplasm</keyword>
<dbReference type="InterPro" id="IPR004013">
    <property type="entry name" value="PHP_dom"/>
</dbReference>
<dbReference type="Gene3D" id="3.20.20.140">
    <property type="entry name" value="Metal-dependent hydrolases"/>
    <property type="match status" value="1"/>
</dbReference>
<protein>
    <recommendedName>
        <fullName evidence="4 13">Error-prone DNA polymerase</fullName>
        <ecNumber evidence="3 13">2.7.7.7</ecNumber>
    </recommendedName>
</protein>
<comment type="subcellular location">
    <subcellularLocation>
        <location evidence="1 13">Cytoplasm</location>
    </subcellularLocation>
</comment>
<dbReference type="SMART" id="SM00481">
    <property type="entry name" value="POLIIIAc"/>
    <property type="match status" value="1"/>
</dbReference>
<dbReference type="InterPro" id="IPR003141">
    <property type="entry name" value="Pol/His_phosphatase_N"/>
</dbReference>
<dbReference type="InterPro" id="IPR023073">
    <property type="entry name" value="DnaE2"/>
</dbReference>
<evidence type="ECO:0000256" key="1">
    <source>
        <dbReference type="ARBA" id="ARBA00004496"/>
    </source>
</evidence>
<dbReference type="GO" id="GO:0006260">
    <property type="term" value="P:DNA replication"/>
    <property type="evidence" value="ECO:0007669"/>
    <property type="project" value="UniProtKB-KW"/>
</dbReference>
<evidence type="ECO:0000259" key="15">
    <source>
        <dbReference type="SMART" id="SM00481"/>
    </source>
</evidence>
<evidence type="ECO:0000256" key="7">
    <source>
        <dbReference type="ARBA" id="ARBA00022695"/>
    </source>
</evidence>
<proteinExistence type="inferred from homology"/>
<dbReference type="PANTHER" id="PTHR32294">
    <property type="entry name" value="DNA POLYMERASE III SUBUNIT ALPHA"/>
    <property type="match status" value="1"/>
</dbReference>
<evidence type="ECO:0000256" key="9">
    <source>
        <dbReference type="ARBA" id="ARBA00022763"/>
    </source>
</evidence>
<gene>
    <name evidence="13" type="primary">dnaE2</name>
    <name evidence="16" type="ORF">C1I92_18765</name>
</gene>
<evidence type="ECO:0000256" key="14">
    <source>
        <dbReference type="SAM" id="MobiDB-lite"/>
    </source>
</evidence>
<dbReference type="Proteomes" id="UP000248764">
    <property type="component" value="Unassembled WGS sequence"/>
</dbReference>
<dbReference type="Gene3D" id="1.10.150.870">
    <property type="match status" value="1"/>
</dbReference>
<comment type="caution">
    <text evidence="16">The sequence shown here is derived from an EMBL/GenBank/DDBJ whole genome shotgun (WGS) entry which is preliminary data.</text>
</comment>
<comment type="function">
    <text evidence="13">DNA polymerase involved in damage-induced mutagenesis and translesion synthesis (TLS). It is not the major replicative DNA polymerase.</text>
</comment>
<keyword evidence="8 13" id="KW-0235">DNA replication</keyword>
<dbReference type="Pfam" id="PF17657">
    <property type="entry name" value="DNA_pol3_finger"/>
    <property type="match status" value="1"/>
</dbReference>
<evidence type="ECO:0000256" key="5">
    <source>
        <dbReference type="ARBA" id="ARBA00022490"/>
    </source>
</evidence>
<keyword evidence="17" id="KW-1185">Reference proteome</keyword>
<dbReference type="AlphaFoldDB" id="A0A2W2BNR6"/>
<comment type="catalytic activity">
    <reaction evidence="12 13">
        <text>DNA(n) + a 2'-deoxyribonucleoside 5'-triphosphate = DNA(n+1) + diphosphate</text>
        <dbReference type="Rhea" id="RHEA:22508"/>
        <dbReference type="Rhea" id="RHEA-COMP:17339"/>
        <dbReference type="Rhea" id="RHEA-COMP:17340"/>
        <dbReference type="ChEBI" id="CHEBI:33019"/>
        <dbReference type="ChEBI" id="CHEBI:61560"/>
        <dbReference type="ChEBI" id="CHEBI:173112"/>
        <dbReference type="EC" id="2.7.7.7"/>
    </reaction>
</comment>
<dbReference type="RefSeq" id="WP_111256181.1">
    <property type="nucleotide sequence ID" value="NZ_POTW01000047.1"/>
</dbReference>
<keyword evidence="6 13" id="KW-0808">Transferase</keyword>